<evidence type="ECO:0000313" key="1">
    <source>
        <dbReference type="EMBL" id="CAG9952618.1"/>
    </source>
</evidence>
<proteinExistence type="predicted"/>
<name>A0ACA9UGX8_BIOOC</name>
<gene>
    <name evidence="1" type="ORF">CRV2_00017104</name>
</gene>
<accession>A0ACA9UGX8</accession>
<dbReference type="EMBL" id="CADEHS020000495">
    <property type="protein sequence ID" value="CAG9952618.1"/>
    <property type="molecule type" value="Genomic_DNA"/>
</dbReference>
<reference evidence="1" key="1">
    <citation type="submission" date="2020-04" db="EMBL/GenBank/DDBJ databases">
        <authorList>
            <person name="Broberg M."/>
        </authorList>
    </citation>
    <scope>NUCLEOTIDE SEQUENCE</scope>
</reference>
<reference evidence="1" key="2">
    <citation type="submission" date="2021-10" db="EMBL/GenBank/DDBJ databases">
        <authorList>
            <person name="Piombo E."/>
        </authorList>
    </citation>
    <scope>NUCLEOTIDE SEQUENCE</scope>
</reference>
<keyword evidence="2" id="KW-1185">Reference proteome</keyword>
<protein>
    <submittedName>
        <fullName evidence="1">Uncharacterized protein</fullName>
    </submittedName>
</protein>
<dbReference type="Proteomes" id="UP000836387">
    <property type="component" value="Unassembled WGS sequence"/>
</dbReference>
<sequence length="595" mass="66079">MSPEKPMLQELVAILGVPTLLEEIDDCQFITCLARTKQSLRCGNIKNSDDQKESIRLWNEFSLMKECVPTERLQAKIQSFIRSSNCHRHNGDDSVAMGGFKAWIESRGEESPALANFVTSKESSSPDLSSASLSQDTTTTTIESDINEATIESDAKEQVQIKNTLYDKETTRTEVETVTEVLSGMTVTDKEAKATAVVTTITDKAIKAVAVTTTITESDTSAPEIQKQTITAEVVSTHIEGFGTVSPLQRKGTLRSPAPFLEEIFRYLLPSEQGDGIVYVLKHISERNLFKIGYTTYNSEKRRKMGKKCNVDNSETIYESPQGHFFAAKKAEKLAQVFLRQHNLKVEKCEICDGGHKEWFCASERDVLQAVETMEAFVRLPGYSQCPETKNWKISFEGYEKMKLLCDASPRKIRALLHEDQGRTASKDSNVPTEKISSENGRSVEGAVSPETRTSEQSFNENRNLEKPTVVVESIEADSTNPEPPRTAGVKLGKSLRAVVNGVGNGVGKAKKGFREMLTKSREVTPERDSLRPMSSAGQPNGMTMEETMRNAFRGFDADHWSHLGKRVVDEFDSFVADINEGFHQGDKGVETVKA</sequence>
<evidence type="ECO:0000313" key="2">
    <source>
        <dbReference type="Proteomes" id="UP000836387"/>
    </source>
</evidence>
<comment type="caution">
    <text evidence="1">The sequence shown here is derived from an EMBL/GenBank/DDBJ whole genome shotgun (WGS) entry which is preliminary data.</text>
</comment>
<organism evidence="1 2">
    <name type="scientific">Clonostachys rosea f. rosea IK726</name>
    <dbReference type="NCBI Taxonomy" id="1349383"/>
    <lineage>
        <taxon>Eukaryota</taxon>
        <taxon>Fungi</taxon>
        <taxon>Dikarya</taxon>
        <taxon>Ascomycota</taxon>
        <taxon>Pezizomycotina</taxon>
        <taxon>Sordariomycetes</taxon>
        <taxon>Hypocreomycetidae</taxon>
        <taxon>Hypocreales</taxon>
        <taxon>Bionectriaceae</taxon>
        <taxon>Clonostachys</taxon>
    </lineage>
</organism>